<gene>
    <name evidence="3" type="ORF">BGZ80_000607</name>
</gene>
<protein>
    <submittedName>
        <fullName evidence="3">Uncharacterized protein</fullName>
    </submittedName>
</protein>
<evidence type="ECO:0000313" key="4">
    <source>
        <dbReference type="Proteomes" id="UP000703661"/>
    </source>
</evidence>
<feature type="region of interest" description="Disordered" evidence="2">
    <location>
        <begin position="1"/>
        <end position="82"/>
    </location>
</feature>
<evidence type="ECO:0000256" key="2">
    <source>
        <dbReference type="SAM" id="MobiDB-lite"/>
    </source>
</evidence>
<accession>A0A9P6MSM6</accession>
<proteinExistence type="predicted"/>
<organism evidence="3 4">
    <name type="scientific">Entomortierella chlamydospora</name>
    <dbReference type="NCBI Taxonomy" id="101097"/>
    <lineage>
        <taxon>Eukaryota</taxon>
        <taxon>Fungi</taxon>
        <taxon>Fungi incertae sedis</taxon>
        <taxon>Mucoromycota</taxon>
        <taxon>Mortierellomycotina</taxon>
        <taxon>Mortierellomycetes</taxon>
        <taxon>Mortierellales</taxon>
        <taxon>Mortierellaceae</taxon>
        <taxon>Entomortierella</taxon>
    </lineage>
</organism>
<feature type="coiled-coil region" evidence="1">
    <location>
        <begin position="259"/>
        <end position="286"/>
    </location>
</feature>
<evidence type="ECO:0000313" key="3">
    <source>
        <dbReference type="EMBL" id="KAG0011542.1"/>
    </source>
</evidence>
<dbReference type="Proteomes" id="UP000703661">
    <property type="component" value="Unassembled WGS sequence"/>
</dbReference>
<keyword evidence="4" id="KW-1185">Reference proteome</keyword>
<evidence type="ECO:0000256" key="1">
    <source>
        <dbReference type="SAM" id="Coils"/>
    </source>
</evidence>
<reference evidence="3" key="1">
    <citation type="journal article" date="2020" name="Fungal Divers.">
        <title>Resolving the Mortierellaceae phylogeny through synthesis of multi-gene phylogenetics and phylogenomics.</title>
        <authorList>
            <person name="Vandepol N."/>
            <person name="Liber J."/>
            <person name="Desiro A."/>
            <person name="Na H."/>
            <person name="Kennedy M."/>
            <person name="Barry K."/>
            <person name="Grigoriev I.V."/>
            <person name="Miller A.N."/>
            <person name="O'Donnell K."/>
            <person name="Stajich J.E."/>
            <person name="Bonito G."/>
        </authorList>
    </citation>
    <scope>NUCLEOTIDE SEQUENCE</scope>
    <source>
        <strain evidence="3">NRRL 2769</strain>
    </source>
</reference>
<sequence length="292" mass="33108">MSSVRVASRERDRDSDSGSPAPRIRVGFIPQADNHDGVTLKTSQGMQRLQPANMPSSSMRSASPNHSPSTSASLRKRKSPFQEIDQQLSSIRELLTETVLLPSESPVDPSSFHSLGCLELYDQDQRICVQGLRDERKRLLEKRQAMELEWMKQETVEMQLSAEEKRLHHLELATETAGLAPETLAPMSASRVKLLDDLGTILSKIRTLLETVHLQRQQQLQHDAAVENGQEESHSIVNMAMFQKHGLMDLYDQDPSQCLVLLRVEHARLAARRDDLELEYERQRTALLKTLQ</sequence>
<name>A0A9P6MSM6_9FUNG</name>
<keyword evidence="1" id="KW-0175">Coiled coil</keyword>
<dbReference type="OrthoDB" id="2391080at2759"/>
<feature type="compositionally biased region" description="Polar residues" evidence="2">
    <location>
        <begin position="53"/>
        <end position="73"/>
    </location>
</feature>
<comment type="caution">
    <text evidence="3">The sequence shown here is derived from an EMBL/GenBank/DDBJ whole genome shotgun (WGS) entry which is preliminary data.</text>
</comment>
<dbReference type="AlphaFoldDB" id="A0A9P6MSM6"/>
<feature type="compositionally biased region" description="Basic and acidic residues" evidence="2">
    <location>
        <begin position="7"/>
        <end position="16"/>
    </location>
</feature>
<dbReference type="EMBL" id="JAAAID010001128">
    <property type="protein sequence ID" value="KAG0011542.1"/>
    <property type="molecule type" value="Genomic_DNA"/>
</dbReference>